<keyword evidence="2" id="KW-0808">Transferase</keyword>
<accession>A0ABX1RX67</accession>
<evidence type="ECO:0000313" key="5">
    <source>
        <dbReference type="Proteomes" id="UP000746690"/>
    </source>
</evidence>
<dbReference type="InterPro" id="IPR029044">
    <property type="entry name" value="Nucleotide-diphossugar_trans"/>
</dbReference>
<feature type="domain" description="Glycosyltransferase 2-like" evidence="3">
    <location>
        <begin position="4"/>
        <end position="132"/>
    </location>
</feature>
<name>A0ABX1RX67_9FLAO</name>
<dbReference type="PANTHER" id="PTHR22916">
    <property type="entry name" value="GLYCOSYLTRANSFERASE"/>
    <property type="match status" value="1"/>
</dbReference>
<keyword evidence="5" id="KW-1185">Reference proteome</keyword>
<gene>
    <name evidence="4" type="ORF">HHX25_11705</name>
</gene>
<keyword evidence="1" id="KW-0328">Glycosyltransferase</keyword>
<dbReference type="PANTHER" id="PTHR22916:SF51">
    <property type="entry name" value="GLYCOSYLTRANSFERASE EPSH-RELATED"/>
    <property type="match status" value="1"/>
</dbReference>
<sequence length="345" mass="40634">MKLSIVVPFYNAESHIERCLHSLVNQNINKNDYEIILIDDGSTDSGIKIVESFKEDHKNIFIYSQDNIGLGATRNRGIMLAKGEFIYFIDADDYLVFNVLDIILKQAETLNLEVLGFNTMPTERIDLFTSKTEGKTYNPDILKGADFLVKNKYHRLEAWWYIIKREYLLKSGCKFEEGKFMEDAIFTFNIFLGANRTMFLPIDAHRYVKTNESIMNNNNDEHLLKVIEDYISLVFRFDSLANEITKNEVLNASEIVKSIKYKSTVSIYFMFFKIIKSKISIREINSILTRLKRINIYPLKGFIGDQYFHKKFKISAFIFNHKYIFYIFLYPLRLLYKYKLINLNL</sequence>
<dbReference type="CDD" id="cd00761">
    <property type="entry name" value="Glyco_tranf_GTA_type"/>
    <property type="match status" value="1"/>
</dbReference>
<evidence type="ECO:0000313" key="4">
    <source>
        <dbReference type="EMBL" id="NMH88172.1"/>
    </source>
</evidence>
<proteinExistence type="predicted"/>
<dbReference type="Pfam" id="PF00535">
    <property type="entry name" value="Glycos_transf_2"/>
    <property type="match status" value="1"/>
</dbReference>
<reference evidence="4 5" key="1">
    <citation type="submission" date="2020-04" db="EMBL/GenBank/DDBJ databases">
        <title>A Flavivirga sp. nov.</title>
        <authorList>
            <person name="Sun X."/>
        </authorList>
    </citation>
    <scope>NUCLEOTIDE SEQUENCE [LARGE SCALE GENOMIC DNA]</scope>
    <source>
        <strain evidence="4 5">Y03</strain>
    </source>
</reference>
<dbReference type="SUPFAM" id="SSF53448">
    <property type="entry name" value="Nucleotide-diphospho-sugar transferases"/>
    <property type="match status" value="1"/>
</dbReference>
<dbReference type="InterPro" id="IPR001173">
    <property type="entry name" value="Glyco_trans_2-like"/>
</dbReference>
<comment type="caution">
    <text evidence="4">The sequence shown here is derived from an EMBL/GenBank/DDBJ whole genome shotgun (WGS) entry which is preliminary data.</text>
</comment>
<evidence type="ECO:0000259" key="3">
    <source>
        <dbReference type="Pfam" id="PF00535"/>
    </source>
</evidence>
<evidence type="ECO:0000256" key="2">
    <source>
        <dbReference type="ARBA" id="ARBA00022679"/>
    </source>
</evidence>
<dbReference type="Gene3D" id="3.90.550.10">
    <property type="entry name" value="Spore Coat Polysaccharide Biosynthesis Protein SpsA, Chain A"/>
    <property type="match status" value="1"/>
</dbReference>
<dbReference type="EMBL" id="JABBHF010000006">
    <property type="protein sequence ID" value="NMH88172.1"/>
    <property type="molecule type" value="Genomic_DNA"/>
</dbReference>
<evidence type="ECO:0000256" key="1">
    <source>
        <dbReference type="ARBA" id="ARBA00022676"/>
    </source>
</evidence>
<protein>
    <submittedName>
        <fullName evidence="4">Glycosyltransferase</fullName>
    </submittedName>
</protein>
<dbReference type="Proteomes" id="UP000746690">
    <property type="component" value="Unassembled WGS sequence"/>
</dbReference>
<dbReference type="RefSeq" id="WP_169673449.1">
    <property type="nucleotide sequence ID" value="NZ_JABBHF010000006.1"/>
</dbReference>
<organism evidence="4 5">
    <name type="scientific">Flavivirga algicola</name>
    <dbReference type="NCBI Taxonomy" id="2729136"/>
    <lineage>
        <taxon>Bacteria</taxon>
        <taxon>Pseudomonadati</taxon>
        <taxon>Bacteroidota</taxon>
        <taxon>Flavobacteriia</taxon>
        <taxon>Flavobacteriales</taxon>
        <taxon>Flavobacteriaceae</taxon>
        <taxon>Flavivirga</taxon>
    </lineage>
</organism>